<evidence type="ECO:0000259" key="9">
    <source>
        <dbReference type="Pfam" id="PF01435"/>
    </source>
</evidence>
<comment type="cofactor">
    <cofactor evidence="8">
        <name>Zn(2+)</name>
        <dbReference type="ChEBI" id="CHEBI:29105"/>
    </cofactor>
    <text evidence="8">Binds 1 zinc ion per subunit.</text>
</comment>
<evidence type="ECO:0000256" key="5">
    <source>
        <dbReference type="ARBA" id="ARBA00022801"/>
    </source>
</evidence>
<accession>A0A8S0XF70</accession>
<evidence type="ECO:0000256" key="3">
    <source>
        <dbReference type="ARBA" id="ARBA00022729"/>
    </source>
</evidence>
<evidence type="ECO:0000256" key="2">
    <source>
        <dbReference type="ARBA" id="ARBA00022723"/>
    </source>
</evidence>
<evidence type="ECO:0000313" key="10">
    <source>
        <dbReference type="EMBL" id="CAA9890294.1"/>
    </source>
</evidence>
<keyword evidence="7 8" id="KW-0482">Metalloprotease</keyword>
<dbReference type="Pfam" id="PF14559">
    <property type="entry name" value="TPR_19"/>
    <property type="match status" value="1"/>
</dbReference>
<dbReference type="EMBL" id="CADCXN010000047">
    <property type="protein sequence ID" value="CAA9890294.1"/>
    <property type="molecule type" value="Genomic_DNA"/>
</dbReference>
<dbReference type="EC" id="3.4.-.-" evidence="8"/>
<dbReference type="Gene3D" id="1.25.40.10">
    <property type="entry name" value="Tetratricopeptide repeat domain"/>
    <property type="match status" value="1"/>
</dbReference>
<gene>
    <name evidence="10" type="ORF">METHB2_20125</name>
</gene>
<evidence type="ECO:0000256" key="6">
    <source>
        <dbReference type="ARBA" id="ARBA00022833"/>
    </source>
</evidence>
<dbReference type="InterPro" id="IPR051156">
    <property type="entry name" value="Mito/Outer_Membr_Metalloprot"/>
</dbReference>
<dbReference type="SUPFAM" id="SSF48452">
    <property type="entry name" value="TPR-like"/>
    <property type="match status" value="1"/>
</dbReference>
<dbReference type="PANTHER" id="PTHR22726:SF1">
    <property type="entry name" value="METALLOENDOPEPTIDASE OMA1, MITOCHONDRIAL"/>
    <property type="match status" value="1"/>
</dbReference>
<evidence type="ECO:0000256" key="8">
    <source>
        <dbReference type="HAMAP-Rule" id="MF_00997"/>
    </source>
</evidence>
<dbReference type="Pfam" id="PF13432">
    <property type="entry name" value="TPR_16"/>
    <property type="match status" value="1"/>
</dbReference>
<keyword evidence="3 8" id="KW-0732">Signal</keyword>
<comment type="subcellular location">
    <subcellularLocation>
        <location evidence="8">Periplasm</location>
    </subcellularLocation>
</comment>
<comment type="function">
    <text evidence="8">Functions as both a chaperone and a metalloprotease. Maintains the integrity of the outer membrane by promoting either the assembly or the elimination of outer membrane proteins, depending on their folding state.</text>
</comment>
<dbReference type="AlphaFoldDB" id="A0A8S0XF70"/>
<dbReference type="CDD" id="cd07333">
    <property type="entry name" value="M48C_bepA_like"/>
    <property type="match status" value="1"/>
</dbReference>
<keyword evidence="6 8" id="KW-0862">Zinc</keyword>
<dbReference type="Proteomes" id="UP000494216">
    <property type="component" value="Unassembled WGS sequence"/>
</dbReference>
<dbReference type="GO" id="GO:0042597">
    <property type="term" value="C:periplasmic space"/>
    <property type="evidence" value="ECO:0007669"/>
    <property type="project" value="UniProtKB-SubCell"/>
</dbReference>
<dbReference type="GO" id="GO:0051603">
    <property type="term" value="P:proteolysis involved in protein catabolic process"/>
    <property type="evidence" value="ECO:0007669"/>
    <property type="project" value="TreeGrafter"/>
</dbReference>
<dbReference type="InterPro" id="IPR030873">
    <property type="entry name" value="Protease_BepA"/>
</dbReference>
<feature type="active site" description="Proton donor" evidence="8">
    <location>
        <position position="224"/>
    </location>
</feature>
<feature type="active site" evidence="8">
    <location>
        <position position="156"/>
    </location>
</feature>
<evidence type="ECO:0000256" key="1">
    <source>
        <dbReference type="ARBA" id="ARBA00022670"/>
    </source>
</evidence>
<evidence type="ECO:0000256" key="7">
    <source>
        <dbReference type="ARBA" id="ARBA00023049"/>
    </source>
</evidence>
<name>A0A8S0XF70_9GAMM</name>
<organism evidence="10 11">
    <name type="scientific">Candidatus Methylobacter favarea</name>
    <dbReference type="NCBI Taxonomy" id="2707345"/>
    <lineage>
        <taxon>Bacteria</taxon>
        <taxon>Pseudomonadati</taxon>
        <taxon>Pseudomonadota</taxon>
        <taxon>Gammaproteobacteria</taxon>
        <taxon>Methylococcales</taxon>
        <taxon>Methylococcaceae</taxon>
        <taxon>Methylobacter</taxon>
    </lineage>
</organism>
<feature type="binding site" evidence="8">
    <location>
        <position position="155"/>
    </location>
    <ligand>
        <name>Zn(2+)</name>
        <dbReference type="ChEBI" id="CHEBI:29105"/>
        <note>catalytic</note>
    </ligand>
</feature>
<feature type="binding site" evidence="8">
    <location>
        <position position="159"/>
    </location>
    <ligand>
        <name>Zn(2+)</name>
        <dbReference type="ChEBI" id="CHEBI:29105"/>
        <note>catalytic</note>
    </ligand>
</feature>
<dbReference type="GO" id="GO:0008270">
    <property type="term" value="F:zinc ion binding"/>
    <property type="evidence" value="ECO:0007669"/>
    <property type="project" value="UniProtKB-UniRule"/>
</dbReference>
<comment type="similarity">
    <text evidence="8">Belongs to the peptidase M48 family. BepA subfamily.</text>
</comment>
<feature type="domain" description="Peptidase M48" evidence="9">
    <location>
        <begin position="92"/>
        <end position="277"/>
    </location>
</feature>
<dbReference type="PANTHER" id="PTHR22726">
    <property type="entry name" value="METALLOENDOPEPTIDASE OMA1"/>
    <property type="match status" value="1"/>
</dbReference>
<reference evidence="10 11" key="1">
    <citation type="submission" date="2020-02" db="EMBL/GenBank/DDBJ databases">
        <authorList>
            <person name="Hogendoorn C."/>
        </authorList>
    </citation>
    <scope>NUCLEOTIDE SEQUENCE [LARGE SCALE GENOMIC DNA]</scope>
    <source>
        <strain evidence="10">METHB21</strain>
    </source>
</reference>
<comment type="caution">
    <text evidence="10">The sequence shown here is derived from an EMBL/GenBank/DDBJ whole genome shotgun (WGS) entry which is preliminary data.</text>
</comment>
<protein>
    <recommendedName>
        <fullName evidence="8">Putative beta-barrel assembly-enhancing protease</fullName>
        <ecNumber evidence="8">3.4.-.-</ecNumber>
    </recommendedName>
</protein>
<keyword evidence="1 8" id="KW-0645">Protease</keyword>
<dbReference type="Gene3D" id="3.30.2010.10">
    <property type="entry name" value="Metalloproteases ('zincins'), catalytic domain"/>
    <property type="match status" value="1"/>
</dbReference>
<dbReference type="SMART" id="SM00028">
    <property type="entry name" value="TPR"/>
    <property type="match status" value="3"/>
</dbReference>
<keyword evidence="4 8" id="KW-0574">Periplasm</keyword>
<dbReference type="InterPro" id="IPR011990">
    <property type="entry name" value="TPR-like_helical_dom_sf"/>
</dbReference>
<dbReference type="InterPro" id="IPR001915">
    <property type="entry name" value="Peptidase_M48"/>
</dbReference>
<dbReference type="GO" id="GO:0016020">
    <property type="term" value="C:membrane"/>
    <property type="evidence" value="ECO:0007669"/>
    <property type="project" value="InterPro"/>
</dbReference>
<dbReference type="InterPro" id="IPR019734">
    <property type="entry name" value="TPR_rpt"/>
</dbReference>
<dbReference type="HAMAP" id="MF_00997">
    <property type="entry name" value="Protease_BepA"/>
    <property type="match status" value="1"/>
</dbReference>
<feature type="binding site" evidence="8">
    <location>
        <position position="220"/>
    </location>
    <ligand>
        <name>Zn(2+)</name>
        <dbReference type="ChEBI" id="CHEBI:29105"/>
        <note>catalytic</note>
    </ligand>
</feature>
<evidence type="ECO:0000256" key="4">
    <source>
        <dbReference type="ARBA" id="ARBA00022764"/>
    </source>
</evidence>
<dbReference type="GO" id="GO:0004222">
    <property type="term" value="F:metalloendopeptidase activity"/>
    <property type="evidence" value="ECO:0007669"/>
    <property type="project" value="InterPro"/>
</dbReference>
<keyword evidence="2 8" id="KW-0479">Metal-binding</keyword>
<keyword evidence="5 8" id="KW-0378">Hydrolase</keyword>
<proteinExistence type="inferred from homology"/>
<sequence>MHEYVQRPGAGTQPAFSSLIAMKIKRLIVPLALSLALFPASRQAVENTRIELPDMGDSSGSLITPAEEKEFGEAFFRSLHSQVSINQDAEIQQYIQSIGQKLVASSDAPANPFHFFVVMENDINAFAGPGGYIGVNSGLILITEAESELASVMAHEIAHVTQRHLYRAYEASSRLSIPTMAATLAAILLGTQSPAMGQAALIAIQAGSVQFQINFTRENEAEADRVGMQTLASSHYDPRSMPTFFERLQQSSRYYGQNIPEFLRTHPVTTSRISDSRGRAENYPYKQYPDSLAYQLAKAKIRVLTATDIADAVKYFQARLTQGTTEQRAVARYGLGLCALKSEKFKDAETIFQKLATAYPDQEHYAAALAHTALESRNYTTALARYKNLVQQFPDNEAIKLDYITALLKTANPEQARKNLLTLTSKTKQLPVYSQLLAQIYSDLHQPAESHRYLAEYYYATGQTKDAILQIRLAQKSKGLNFHLSSILGERLSFFIDEEEQARRNQ</sequence>
<evidence type="ECO:0000313" key="11">
    <source>
        <dbReference type="Proteomes" id="UP000494216"/>
    </source>
</evidence>
<keyword evidence="11" id="KW-1185">Reference proteome</keyword>
<dbReference type="Pfam" id="PF01435">
    <property type="entry name" value="Peptidase_M48"/>
    <property type="match status" value="1"/>
</dbReference>